<dbReference type="InterPro" id="IPR029787">
    <property type="entry name" value="Nucleotide_cyclase"/>
</dbReference>
<gene>
    <name evidence="6" type="ordered locus">Swoo_3185</name>
</gene>
<dbReference type="KEGG" id="swd:Swoo_3185"/>
<dbReference type="PANTHER" id="PTHR45138:SF9">
    <property type="entry name" value="DIGUANYLATE CYCLASE DGCM-RELATED"/>
    <property type="match status" value="1"/>
</dbReference>
<feature type="domain" description="GGDEF" evidence="5">
    <location>
        <begin position="341"/>
        <end position="473"/>
    </location>
</feature>
<dbReference type="CDD" id="cd00130">
    <property type="entry name" value="PAS"/>
    <property type="match status" value="1"/>
</dbReference>
<dbReference type="Gene3D" id="3.30.70.270">
    <property type="match status" value="1"/>
</dbReference>
<dbReference type="PROSITE" id="PS50887">
    <property type="entry name" value="GGDEF"/>
    <property type="match status" value="1"/>
</dbReference>
<organism evidence="6 7">
    <name type="scientific">Shewanella woodyi (strain ATCC 51908 / MS32)</name>
    <dbReference type="NCBI Taxonomy" id="392500"/>
    <lineage>
        <taxon>Bacteria</taxon>
        <taxon>Pseudomonadati</taxon>
        <taxon>Pseudomonadota</taxon>
        <taxon>Gammaproteobacteria</taxon>
        <taxon>Alteromonadales</taxon>
        <taxon>Shewanellaceae</taxon>
        <taxon>Shewanella</taxon>
    </lineage>
</organism>
<dbReference type="EC" id="2.7.7.65" evidence="2"/>
<dbReference type="InterPro" id="IPR000160">
    <property type="entry name" value="GGDEF_dom"/>
</dbReference>
<accession>B1KMS8</accession>
<evidence type="ECO:0000256" key="3">
    <source>
        <dbReference type="ARBA" id="ARBA00034247"/>
    </source>
</evidence>
<reference evidence="6 7" key="1">
    <citation type="submission" date="2008-02" db="EMBL/GenBank/DDBJ databases">
        <title>Complete sequence of Shewanella woodyi ATCC 51908.</title>
        <authorList>
            <consortium name="US DOE Joint Genome Institute"/>
            <person name="Copeland A."/>
            <person name="Lucas S."/>
            <person name="Lapidus A."/>
            <person name="Glavina del Rio T."/>
            <person name="Dalin E."/>
            <person name="Tice H."/>
            <person name="Bruce D."/>
            <person name="Goodwin L."/>
            <person name="Pitluck S."/>
            <person name="Sims D."/>
            <person name="Brettin T."/>
            <person name="Detter J.C."/>
            <person name="Han C."/>
            <person name="Kuske C.R."/>
            <person name="Schmutz J."/>
            <person name="Larimer F."/>
            <person name="Land M."/>
            <person name="Hauser L."/>
            <person name="Kyrpides N."/>
            <person name="Lykidis A."/>
            <person name="Zhao J.-S."/>
            <person name="Richardson P."/>
        </authorList>
    </citation>
    <scope>NUCLEOTIDE SEQUENCE [LARGE SCALE GENOMIC DNA]</scope>
    <source>
        <strain evidence="7">ATCC 51908 / MS32</strain>
    </source>
</reference>
<dbReference type="InterPro" id="IPR043128">
    <property type="entry name" value="Rev_trsase/Diguanyl_cyclase"/>
</dbReference>
<dbReference type="GO" id="GO:0006355">
    <property type="term" value="P:regulation of DNA-templated transcription"/>
    <property type="evidence" value="ECO:0007669"/>
    <property type="project" value="InterPro"/>
</dbReference>
<dbReference type="HOGENOM" id="CLU_558900_0_0_6"/>
<dbReference type="SUPFAM" id="SSF55073">
    <property type="entry name" value="Nucleotide cyclase"/>
    <property type="match status" value="1"/>
</dbReference>
<dbReference type="FunFam" id="3.30.70.270:FF:000001">
    <property type="entry name" value="Diguanylate cyclase domain protein"/>
    <property type="match status" value="1"/>
</dbReference>
<dbReference type="AlphaFoldDB" id="B1KMS8"/>
<evidence type="ECO:0000256" key="1">
    <source>
        <dbReference type="ARBA" id="ARBA00001946"/>
    </source>
</evidence>
<dbReference type="InterPro" id="IPR035965">
    <property type="entry name" value="PAS-like_dom_sf"/>
</dbReference>
<dbReference type="Gene3D" id="3.30.450.20">
    <property type="entry name" value="PAS domain"/>
    <property type="match status" value="1"/>
</dbReference>
<dbReference type="SMART" id="SM00267">
    <property type="entry name" value="GGDEF"/>
    <property type="match status" value="1"/>
</dbReference>
<comment type="cofactor">
    <cofactor evidence="1">
        <name>Mg(2+)</name>
        <dbReference type="ChEBI" id="CHEBI:18420"/>
    </cofactor>
</comment>
<sequence>MHRMLKRQLKKAYPKGAPDNIEFEQFVKLIDQAYFSMSEELSITERSLDLSCEELKQRNDTLSGILDALPDMSMWLDQEGVIRDIRVGEFNPPLVSKEDEHSSISSLHFFKNSIPLQHFLIDYKQIGSKSGELELSCDSFTYHVEAKLTSVSKQRWLLVIRDISLRRKLIEMQTERMDQIKRTQKQLQGLINAAPTGILITDESKKLVMVNEFICQKLSLTTDELLGRNPLTFIAKKYRLEYLSEIQKHISYDDTILDSRMDLTMTLPSNETIKVEMAFSTLIFEKKKLVITAITDITERKRLETQLRILASTDPLTGAYNRRCFNELSQKSMSSTERQEQEFTILLIDLDFFKSINDKFGHAAGDDVLIETVKAINTCIRESDILGRYGGEEFVVALPNSDNKKAREVANRIRLCIENMVVKTQGHDIKLTASIGLATSSGGHQLEKQINQADTYLYYAKDNGRNQVVDHKIYHANSKLCR</sequence>
<dbReference type="CDD" id="cd01949">
    <property type="entry name" value="GGDEF"/>
    <property type="match status" value="1"/>
</dbReference>
<evidence type="ECO:0000259" key="4">
    <source>
        <dbReference type="PROSITE" id="PS50112"/>
    </source>
</evidence>
<dbReference type="Proteomes" id="UP000002168">
    <property type="component" value="Chromosome"/>
</dbReference>
<dbReference type="InterPro" id="IPR013767">
    <property type="entry name" value="PAS_fold"/>
</dbReference>
<dbReference type="NCBIfam" id="TIGR00254">
    <property type="entry name" value="GGDEF"/>
    <property type="match status" value="1"/>
</dbReference>
<evidence type="ECO:0000313" key="7">
    <source>
        <dbReference type="Proteomes" id="UP000002168"/>
    </source>
</evidence>
<name>B1KMS8_SHEWM</name>
<proteinExistence type="predicted"/>
<keyword evidence="7" id="KW-1185">Reference proteome</keyword>
<dbReference type="PANTHER" id="PTHR45138">
    <property type="entry name" value="REGULATORY COMPONENTS OF SENSORY TRANSDUCTION SYSTEM"/>
    <property type="match status" value="1"/>
</dbReference>
<dbReference type="RefSeq" id="WP_012325792.1">
    <property type="nucleotide sequence ID" value="NC_010506.1"/>
</dbReference>
<dbReference type="InterPro" id="IPR000014">
    <property type="entry name" value="PAS"/>
</dbReference>
<evidence type="ECO:0000256" key="2">
    <source>
        <dbReference type="ARBA" id="ARBA00012528"/>
    </source>
</evidence>
<dbReference type="GO" id="GO:0052621">
    <property type="term" value="F:diguanylate cyclase activity"/>
    <property type="evidence" value="ECO:0007669"/>
    <property type="project" value="UniProtKB-EC"/>
</dbReference>
<dbReference type="eggNOG" id="COG3706">
    <property type="taxonomic scope" value="Bacteria"/>
</dbReference>
<dbReference type="NCBIfam" id="TIGR00229">
    <property type="entry name" value="sensory_box"/>
    <property type="match status" value="1"/>
</dbReference>
<evidence type="ECO:0000313" key="6">
    <source>
        <dbReference type="EMBL" id="ACA87456.1"/>
    </source>
</evidence>
<dbReference type="Pfam" id="PF00989">
    <property type="entry name" value="PAS"/>
    <property type="match status" value="1"/>
</dbReference>
<dbReference type="Pfam" id="PF00990">
    <property type="entry name" value="GGDEF"/>
    <property type="match status" value="1"/>
</dbReference>
<dbReference type="PROSITE" id="PS50112">
    <property type="entry name" value="PAS"/>
    <property type="match status" value="1"/>
</dbReference>
<dbReference type="STRING" id="392500.Swoo_3185"/>
<evidence type="ECO:0000259" key="5">
    <source>
        <dbReference type="PROSITE" id="PS50887"/>
    </source>
</evidence>
<dbReference type="SMART" id="SM00091">
    <property type="entry name" value="PAS"/>
    <property type="match status" value="1"/>
</dbReference>
<dbReference type="SUPFAM" id="SSF55785">
    <property type="entry name" value="PYP-like sensor domain (PAS domain)"/>
    <property type="match status" value="1"/>
</dbReference>
<comment type="catalytic activity">
    <reaction evidence="3">
        <text>2 GTP = 3',3'-c-di-GMP + 2 diphosphate</text>
        <dbReference type="Rhea" id="RHEA:24898"/>
        <dbReference type="ChEBI" id="CHEBI:33019"/>
        <dbReference type="ChEBI" id="CHEBI:37565"/>
        <dbReference type="ChEBI" id="CHEBI:58805"/>
        <dbReference type="EC" id="2.7.7.65"/>
    </reaction>
</comment>
<feature type="domain" description="PAS" evidence="4">
    <location>
        <begin position="183"/>
        <end position="253"/>
    </location>
</feature>
<dbReference type="EMBL" id="CP000961">
    <property type="protein sequence ID" value="ACA87456.1"/>
    <property type="molecule type" value="Genomic_DNA"/>
</dbReference>
<dbReference type="InterPro" id="IPR050469">
    <property type="entry name" value="Diguanylate_Cyclase"/>
</dbReference>
<protein>
    <recommendedName>
        <fullName evidence="2">diguanylate cyclase</fullName>
        <ecNumber evidence="2">2.7.7.65</ecNumber>
    </recommendedName>
</protein>